<dbReference type="InterPro" id="IPR012429">
    <property type="entry name" value="HGSNAT_cat"/>
</dbReference>
<feature type="transmembrane region" description="Helical" evidence="1">
    <location>
        <begin position="148"/>
        <end position="165"/>
    </location>
</feature>
<keyword evidence="1" id="KW-0812">Transmembrane</keyword>
<feature type="transmembrane region" description="Helical" evidence="1">
    <location>
        <begin position="351"/>
        <end position="373"/>
    </location>
</feature>
<comment type="caution">
    <text evidence="3">The sequence shown here is derived from an EMBL/GenBank/DDBJ whole genome shotgun (WGS) entry which is preliminary data.</text>
</comment>
<evidence type="ECO:0000259" key="2">
    <source>
        <dbReference type="Pfam" id="PF07786"/>
    </source>
</evidence>
<sequence length="381" mass="43214">MTQKSTQTMTATSPRLQFIDVLRGITVGFMIMVNNNGQNELAYRAMNHSPWNGFTPTDLVFPTFLFVMGVSVVLSFRGRRAQSTPKRTLLLHVLRRFVILVLLGLIVNGFPYFHLETLRIYGVLQRIAVCYLLASLLELATGRIAPRILLFVAALVGYWALMRWVPVPGYGLPGRDIPLLDPDRNLVAYLDRHIFPGRLFEGTRDPEGLLSDLPSFASTLMGMMAGWYLKRTRATWRTFAVFLLSGLISLAAGLLWSQSFPLNKKLWTSSYVLYAGGWSLVLFATCYLLCELWQLRGRWTLPWIVFGTNAIAAYVFSELLSSAVATFHIHSRLSIQQYVYSHFFRLIGSPAFGSLVYSVVFAALCWGVVWQLYRRGIFIRL</sequence>
<protein>
    <submittedName>
        <fullName evidence="3">DUF1624 domain-containing protein</fullName>
    </submittedName>
</protein>
<keyword evidence="1" id="KW-1133">Transmembrane helix</keyword>
<dbReference type="RefSeq" id="WP_129209355.1">
    <property type="nucleotide sequence ID" value="NZ_BMGU01000005.1"/>
</dbReference>
<keyword evidence="4" id="KW-1185">Reference proteome</keyword>
<name>A0A4V1NV59_9BACT</name>
<evidence type="ECO:0000256" key="1">
    <source>
        <dbReference type="SAM" id="Phobius"/>
    </source>
</evidence>
<feature type="transmembrane region" description="Helical" evidence="1">
    <location>
        <begin position="59"/>
        <end position="76"/>
    </location>
</feature>
<evidence type="ECO:0000313" key="4">
    <source>
        <dbReference type="Proteomes" id="UP000290253"/>
    </source>
</evidence>
<reference evidence="3 4" key="1">
    <citation type="journal article" date="2016" name="Int. J. Syst. Evol. Microbiol.">
        <title>Acidipila dinghuensis sp. nov., an acidobacterium isolated from forest soil.</title>
        <authorList>
            <person name="Jiang Y.W."/>
            <person name="Wang J."/>
            <person name="Chen M.H."/>
            <person name="Lv Y.Y."/>
            <person name="Qiu L.H."/>
        </authorList>
    </citation>
    <scope>NUCLEOTIDE SEQUENCE [LARGE SCALE GENOMIC DNA]</scope>
    <source>
        <strain evidence="3 4">DHOF10</strain>
    </source>
</reference>
<proteinExistence type="predicted"/>
<gene>
    <name evidence="3" type="ORF">ESZ00_14430</name>
</gene>
<dbReference type="OrthoDB" id="9788724at2"/>
<accession>A0A4V1NV59</accession>
<evidence type="ECO:0000313" key="3">
    <source>
        <dbReference type="EMBL" id="RXS94622.1"/>
    </source>
</evidence>
<feature type="domain" description="Heparan-alpha-glucosaminide N-acetyltransferase catalytic" evidence="2">
    <location>
        <begin position="15"/>
        <end position="156"/>
    </location>
</feature>
<organism evidence="3 4">
    <name type="scientific">Silvibacterium dinghuense</name>
    <dbReference type="NCBI Taxonomy" id="1560006"/>
    <lineage>
        <taxon>Bacteria</taxon>
        <taxon>Pseudomonadati</taxon>
        <taxon>Acidobacteriota</taxon>
        <taxon>Terriglobia</taxon>
        <taxon>Terriglobales</taxon>
        <taxon>Acidobacteriaceae</taxon>
        <taxon>Silvibacterium</taxon>
    </lineage>
</organism>
<feature type="transmembrane region" description="Helical" evidence="1">
    <location>
        <begin position="241"/>
        <end position="259"/>
    </location>
</feature>
<dbReference type="Proteomes" id="UP000290253">
    <property type="component" value="Unassembled WGS sequence"/>
</dbReference>
<feature type="transmembrane region" description="Helical" evidence="1">
    <location>
        <begin position="271"/>
        <end position="290"/>
    </location>
</feature>
<keyword evidence="1" id="KW-0472">Membrane</keyword>
<dbReference type="Pfam" id="PF07786">
    <property type="entry name" value="HGSNAT_cat"/>
    <property type="match status" value="1"/>
</dbReference>
<feature type="transmembrane region" description="Helical" evidence="1">
    <location>
        <begin position="311"/>
        <end position="331"/>
    </location>
</feature>
<dbReference type="PANTHER" id="PTHR31061">
    <property type="entry name" value="LD22376P"/>
    <property type="match status" value="1"/>
</dbReference>
<dbReference type="EMBL" id="SDMK01000003">
    <property type="protein sequence ID" value="RXS94622.1"/>
    <property type="molecule type" value="Genomic_DNA"/>
</dbReference>
<feature type="transmembrane region" description="Helical" evidence="1">
    <location>
        <begin position="97"/>
        <end position="114"/>
    </location>
</feature>
<dbReference type="PANTHER" id="PTHR31061:SF24">
    <property type="entry name" value="LD22376P"/>
    <property type="match status" value="1"/>
</dbReference>
<dbReference type="AlphaFoldDB" id="A0A4V1NV59"/>